<dbReference type="Pfam" id="PF00149">
    <property type="entry name" value="Metallophos"/>
    <property type="match status" value="1"/>
</dbReference>
<organism evidence="5 6">
    <name type="scientific">Bursaphelenchus xylophilus</name>
    <name type="common">Pinewood nematode worm</name>
    <name type="synonym">Aphelenchoides xylophilus</name>
    <dbReference type="NCBI Taxonomy" id="6326"/>
    <lineage>
        <taxon>Eukaryota</taxon>
        <taxon>Metazoa</taxon>
        <taxon>Ecdysozoa</taxon>
        <taxon>Nematoda</taxon>
        <taxon>Chromadorea</taxon>
        <taxon>Rhabditida</taxon>
        <taxon>Tylenchina</taxon>
        <taxon>Tylenchomorpha</taxon>
        <taxon>Aphelenchoidea</taxon>
        <taxon>Aphelenchoididae</taxon>
        <taxon>Bursaphelenchus</taxon>
    </lineage>
</organism>
<keyword evidence="2" id="KW-0378">Hydrolase</keyword>
<dbReference type="Gene3D" id="3.60.21.10">
    <property type="match status" value="1"/>
</dbReference>
<evidence type="ECO:0000313" key="5">
    <source>
        <dbReference type="EMBL" id="CAD5233535.1"/>
    </source>
</evidence>
<dbReference type="InterPro" id="IPR006186">
    <property type="entry name" value="Ser/Thr-sp_prot-phosphatase"/>
</dbReference>
<dbReference type="Proteomes" id="UP000659654">
    <property type="component" value="Unassembled WGS sequence"/>
</dbReference>
<dbReference type="GO" id="GO:0005737">
    <property type="term" value="C:cytoplasm"/>
    <property type="evidence" value="ECO:0007669"/>
    <property type="project" value="TreeGrafter"/>
</dbReference>
<accession>A0A7I8X4A9</accession>
<evidence type="ECO:0000256" key="2">
    <source>
        <dbReference type="RuleBase" id="RU004273"/>
    </source>
</evidence>
<dbReference type="GO" id="GO:0005634">
    <property type="term" value="C:nucleus"/>
    <property type="evidence" value="ECO:0007669"/>
    <property type="project" value="TreeGrafter"/>
</dbReference>
<dbReference type="GO" id="GO:0004722">
    <property type="term" value="F:protein serine/threonine phosphatase activity"/>
    <property type="evidence" value="ECO:0007669"/>
    <property type="project" value="UniProtKB-EC"/>
</dbReference>
<sequence length="398" mass="45378">MPGAMLPTKQAMKSMSFRERADLLYPPTKDVSTASEECKPAEEKTQKEVGEPAAEKSLCPDATKANSSRMSRVMTANQMKPINLRAFIKDHLISGAKRMDYDPAAVYQLLGMAKQSFQDQSPLIELNAPVNVCGDIHGQYSDLLRIFNSCGMPFKVRYLFLGDYIDRGKHSMEVIMLLLACKVKFPRNIYLLRGNHELKNINKIYGFYDALKKRYSADPHLIDDLYLYFNEIFSFMPYAALVSKKILCMHGGISPRLNSLDDIRKLKRGTMIMQKNTLEQDLLWADPQKGVKGYTQNKVRSVSVLFGEDSVKETLQRLDIDLIIRAHQVVEYGYAFFANRSLITVFSAARYTDDLCNYAAVVQVSSKLELSFTQLKPAEFDEKKREKMIVRTMDCDDE</sequence>
<dbReference type="PANTHER" id="PTHR11668">
    <property type="entry name" value="SERINE/THREONINE PROTEIN PHOSPHATASE"/>
    <property type="match status" value="1"/>
</dbReference>
<dbReference type="PIRSF" id="PIRSF033096">
    <property type="entry name" value="PPPtase_5"/>
    <property type="match status" value="1"/>
</dbReference>
<comment type="catalytic activity">
    <reaction evidence="2">
        <text>O-phospho-L-threonyl-[protein] + H2O = L-threonyl-[protein] + phosphate</text>
        <dbReference type="Rhea" id="RHEA:47004"/>
        <dbReference type="Rhea" id="RHEA-COMP:11060"/>
        <dbReference type="Rhea" id="RHEA-COMP:11605"/>
        <dbReference type="ChEBI" id="CHEBI:15377"/>
        <dbReference type="ChEBI" id="CHEBI:30013"/>
        <dbReference type="ChEBI" id="CHEBI:43474"/>
        <dbReference type="ChEBI" id="CHEBI:61977"/>
        <dbReference type="EC" id="3.1.3.16"/>
    </reaction>
</comment>
<dbReference type="SUPFAM" id="SSF56300">
    <property type="entry name" value="Metallo-dependent phosphatases"/>
    <property type="match status" value="1"/>
</dbReference>
<dbReference type="InterPro" id="IPR050341">
    <property type="entry name" value="PP1_catalytic_subunit"/>
</dbReference>
<comment type="caution">
    <text evidence="5">The sequence shown here is derived from an EMBL/GenBank/DDBJ whole genome shotgun (WGS) entry which is preliminary data.</text>
</comment>
<keyword evidence="6" id="KW-1185">Reference proteome</keyword>
<feature type="active site" description="Proton donor/acceptor" evidence="1">
    <location>
        <position position="196"/>
    </location>
</feature>
<dbReference type="PRINTS" id="PR00114">
    <property type="entry name" value="STPHPHTASE"/>
</dbReference>
<evidence type="ECO:0000256" key="1">
    <source>
        <dbReference type="PIRSR" id="PIRSR033096-1"/>
    </source>
</evidence>
<evidence type="ECO:0000259" key="4">
    <source>
        <dbReference type="PROSITE" id="PS00125"/>
    </source>
</evidence>
<evidence type="ECO:0000313" key="6">
    <source>
        <dbReference type="Proteomes" id="UP000659654"/>
    </source>
</evidence>
<dbReference type="InterPro" id="IPR029052">
    <property type="entry name" value="Metallo-depent_PP-like"/>
</dbReference>
<dbReference type="OrthoDB" id="5836211at2759"/>
<feature type="domain" description="Serine/threonine specific protein phosphatases" evidence="4">
    <location>
        <begin position="192"/>
        <end position="197"/>
    </location>
</feature>
<proteinExistence type="inferred from homology"/>
<dbReference type="EMBL" id="CAJFCV020000006">
    <property type="protein sequence ID" value="CAG9128774.1"/>
    <property type="molecule type" value="Genomic_DNA"/>
</dbReference>
<gene>
    <name evidence="5" type="ORF">BXYJ_LOCUS13626</name>
</gene>
<dbReference type="SMR" id="A0A7I8X4A9"/>
<comment type="similarity">
    <text evidence="2">Belongs to the PPP phosphatase family.</text>
</comment>
<evidence type="ECO:0000256" key="3">
    <source>
        <dbReference type="SAM" id="MobiDB-lite"/>
    </source>
</evidence>
<reference evidence="5" key="1">
    <citation type="submission" date="2020-09" db="EMBL/GenBank/DDBJ databases">
        <authorList>
            <person name="Kikuchi T."/>
        </authorList>
    </citation>
    <scope>NUCLEOTIDE SEQUENCE</scope>
    <source>
        <strain evidence="5">Ka4C1</strain>
    </source>
</reference>
<dbReference type="EC" id="3.1.3.16" evidence="2"/>
<feature type="region of interest" description="Disordered" evidence="3">
    <location>
        <begin position="22"/>
        <end position="56"/>
    </location>
</feature>
<dbReference type="EMBL" id="CAJFDI010000006">
    <property type="protein sequence ID" value="CAD5233535.1"/>
    <property type="molecule type" value="Genomic_DNA"/>
</dbReference>
<dbReference type="AlphaFoldDB" id="A0A7I8X4A9"/>
<name>A0A7I8X4A9_BURXY</name>
<dbReference type="PANTHER" id="PTHR11668:SF491">
    <property type="entry name" value="SERINE_THREONINE-PROTEIN PHOSPHATASE"/>
    <property type="match status" value="1"/>
</dbReference>
<dbReference type="InterPro" id="IPR004843">
    <property type="entry name" value="Calcineurin-like_PHP"/>
</dbReference>
<dbReference type="PROSITE" id="PS00125">
    <property type="entry name" value="SER_THR_PHOSPHATASE"/>
    <property type="match status" value="1"/>
</dbReference>
<dbReference type="SMART" id="SM00156">
    <property type="entry name" value="PP2Ac"/>
    <property type="match status" value="1"/>
</dbReference>
<feature type="compositionally biased region" description="Basic and acidic residues" evidence="3">
    <location>
        <begin position="36"/>
        <end position="54"/>
    </location>
</feature>
<protein>
    <recommendedName>
        <fullName evidence="2">Serine/threonine-protein phosphatase</fullName>
        <ecNumber evidence="2">3.1.3.16</ecNumber>
    </recommendedName>
</protein>
<dbReference type="Proteomes" id="UP000582659">
    <property type="component" value="Unassembled WGS sequence"/>
</dbReference>